<sequence>MMWGTIAALFTMKVKDIGALYETQETKNNLPQISVIIAARNEEKALERCVVSLMKQTYSNLEVIVVNDRSSDATGDIIRKMVNSYPNVTGLEIKDLPAQWMGKSHALWEGSKLAQGDWILFTDADILFNPQCIAKAVTYVDQHQLDHLTLIPDFVGTHVFSKWYAAFIFMSASSFGQLWKVKNPKAQQSLGVGAFNLVKREVYEEIGTHAAFSYVTTDDAQLGKRIKQEGYRQDVMYGTRMVAVWNWYESVRQLVGSVEKSVFRYPNAIITTVSCLLTMIYPWIGLFLGPASARILCGISVLSVIWLYFVYAKHSGSGLWYGITHPLVACFLIVGGLRGAYRASRKGGMTWRGTTYDRHELKA</sequence>
<feature type="transmembrane region" description="Helical" evidence="11">
    <location>
        <begin position="295"/>
        <end position="312"/>
    </location>
</feature>
<dbReference type="CDD" id="cd00761">
    <property type="entry name" value="Glyco_tranf_GTA_type"/>
    <property type="match status" value="1"/>
</dbReference>
<dbReference type="Gene3D" id="3.90.550.10">
    <property type="entry name" value="Spore Coat Polysaccharide Biosynthesis Protein SpsA, Chain A"/>
    <property type="match status" value="1"/>
</dbReference>
<evidence type="ECO:0000256" key="1">
    <source>
        <dbReference type="ARBA" id="ARBA00004236"/>
    </source>
</evidence>
<dbReference type="PANTHER" id="PTHR43646:SF2">
    <property type="entry name" value="GLYCOSYLTRANSFERASE 2-LIKE DOMAIN-CONTAINING PROTEIN"/>
    <property type="match status" value="1"/>
</dbReference>
<evidence type="ECO:0000256" key="5">
    <source>
        <dbReference type="ARBA" id="ARBA00022746"/>
    </source>
</evidence>
<dbReference type="GO" id="GO:0005886">
    <property type="term" value="C:plasma membrane"/>
    <property type="evidence" value="ECO:0007669"/>
    <property type="project" value="UniProtKB-SubCell"/>
</dbReference>
<evidence type="ECO:0000259" key="12">
    <source>
        <dbReference type="Pfam" id="PF00535"/>
    </source>
</evidence>
<dbReference type="AlphaFoldDB" id="A0A7X3LFC2"/>
<keyword evidence="3" id="KW-0328">Glycosyltransferase</keyword>
<keyword evidence="11" id="KW-1133">Transmembrane helix</keyword>
<accession>A0A7X3LFC2</accession>
<feature type="transmembrane region" description="Helical" evidence="11">
    <location>
        <begin position="318"/>
        <end position="341"/>
    </location>
</feature>
<evidence type="ECO:0000256" key="10">
    <source>
        <dbReference type="ARBA" id="ARBA00040345"/>
    </source>
</evidence>
<feature type="transmembrane region" description="Helical" evidence="11">
    <location>
        <begin position="268"/>
        <end position="288"/>
    </location>
</feature>
<evidence type="ECO:0000256" key="8">
    <source>
        <dbReference type="ARBA" id="ARBA00037904"/>
    </source>
</evidence>
<dbReference type="InterPro" id="IPR029044">
    <property type="entry name" value="Nucleotide-diphossugar_trans"/>
</dbReference>
<dbReference type="Pfam" id="PF00535">
    <property type="entry name" value="Glycos_transf_2"/>
    <property type="match status" value="1"/>
</dbReference>
<evidence type="ECO:0000313" key="14">
    <source>
        <dbReference type="Proteomes" id="UP000460318"/>
    </source>
</evidence>
<keyword evidence="11" id="KW-0812">Transmembrane</keyword>
<proteinExistence type="inferred from homology"/>
<dbReference type="InterPro" id="IPR001173">
    <property type="entry name" value="Glyco_trans_2-like"/>
</dbReference>
<dbReference type="EMBL" id="WUBI01000001">
    <property type="protein sequence ID" value="MWV42877.1"/>
    <property type="molecule type" value="Genomic_DNA"/>
</dbReference>
<dbReference type="GO" id="GO:0016757">
    <property type="term" value="F:glycosyltransferase activity"/>
    <property type="evidence" value="ECO:0007669"/>
    <property type="project" value="UniProtKB-KW"/>
</dbReference>
<protein>
    <recommendedName>
        <fullName evidence="10">4,4'-diaponeurosporenoate glycosyltransferase</fullName>
    </recommendedName>
</protein>
<comment type="similarity">
    <text evidence="9">Belongs to the glycosyltransferase 2 family. CrtQ subfamily.</text>
</comment>
<organism evidence="13 14">
    <name type="scientific">Paenibacillus dendrobii</name>
    <dbReference type="NCBI Taxonomy" id="2691084"/>
    <lineage>
        <taxon>Bacteria</taxon>
        <taxon>Bacillati</taxon>
        <taxon>Bacillota</taxon>
        <taxon>Bacilli</taxon>
        <taxon>Bacillales</taxon>
        <taxon>Paenibacillaceae</taxon>
        <taxon>Paenibacillus</taxon>
    </lineage>
</organism>
<keyword evidence="4 13" id="KW-0808">Transferase</keyword>
<evidence type="ECO:0000256" key="2">
    <source>
        <dbReference type="ARBA" id="ARBA00022475"/>
    </source>
</evidence>
<keyword evidence="5" id="KW-0125">Carotenoid biosynthesis</keyword>
<keyword evidence="6 11" id="KW-0472">Membrane</keyword>
<evidence type="ECO:0000256" key="9">
    <source>
        <dbReference type="ARBA" id="ARBA00038120"/>
    </source>
</evidence>
<comment type="subcellular location">
    <subcellularLocation>
        <location evidence="1">Cell membrane</location>
    </subcellularLocation>
</comment>
<dbReference type="Proteomes" id="UP000460318">
    <property type="component" value="Unassembled WGS sequence"/>
</dbReference>
<dbReference type="PANTHER" id="PTHR43646">
    <property type="entry name" value="GLYCOSYLTRANSFERASE"/>
    <property type="match status" value="1"/>
</dbReference>
<comment type="pathway">
    <text evidence="8">Carotenoid biosynthesis; staphyloxanthin biosynthesis; staphyloxanthin from farnesyl diphosphate: step 4/5.</text>
</comment>
<evidence type="ECO:0000256" key="3">
    <source>
        <dbReference type="ARBA" id="ARBA00022676"/>
    </source>
</evidence>
<reference evidence="13 14" key="1">
    <citation type="submission" date="2019-12" db="EMBL/GenBank/DDBJ databases">
        <title>Paenibacillus sp. nov., an endophytic bacterium isolated from the stem of Dendrobium.</title>
        <authorList>
            <person name="Zhao R."/>
        </authorList>
    </citation>
    <scope>NUCLEOTIDE SEQUENCE [LARGE SCALE GENOMIC DNA]</scope>
    <source>
        <strain evidence="13 14">HJL G12</strain>
    </source>
</reference>
<evidence type="ECO:0000256" key="7">
    <source>
        <dbReference type="ARBA" id="ARBA00037281"/>
    </source>
</evidence>
<comment type="caution">
    <text evidence="13">The sequence shown here is derived from an EMBL/GenBank/DDBJ whole genome shotgun (WGS) entry which is preliminary data.</text>
</comment>
<dbReference type="SUPFAM" id="SSF53448">
    <property type="entry name" value="Nucleotide-diphospho-sugar transferases"/>
    <property type="match status" value="1"/>
</dbReference>
<evidence type="ECO:0000256" key="4">
    <source>
        <dbReference type="ARBA" id="ARBA00022679"/>
    </source>
</evidence>
<keyword evidence="14" id="KW-1185">Reference proteome</keyword>
<keyword evidence="2" id="KW-1003">Cell membrane</keyword>
<feature type="domain" description="Glycosyltransferase 2-like" evidence="12">
    <location>
        <begin position="34"/>
        <end position="206"/>
    </location>
</feature>
<evidence type="ECO:0000256" key="11">
    <source>
        <dbReference type="SAM" id="Phobius"/>
    </source>
</evidence>
<name>A0A7X3LFC2_9BACL</name>
<comment type="function">
    <text evidence="7">Catalyzes the glycosylation of 4,4'-diaponeurosporenoate, i.e. the esterification of glucose at the C1'' position with the carboxyl group of 4,4'-diaponeurosporenic acid, to form glycosyl-4,4'-diaponeurosporenoate. This is a step in the biosynthesis of staphyloxanthin, an orange pigment present in most staphylococci strains.</text>
</comment>
<evidence type="ECO:0000313" key="13">
    <source>
        <dbReference type="EMBL" id="MWV42877.1"/>
    </source>
</evidence>
<evidence type="ECO:0000256" key="6">
    <source>
        <dbReference type="ARBA" id="ARBA00023136"/>
    </source>
</evidence>
<gene>
    <name evidence="13" type="ORF">GRF59_04485</name>
</gene>
<dbReference type="GO" id="GO:0016117">
    <property type="term" value="P:carotenoid biosynthetic process"/>
    <property type="evidence" value="ECO:0007669"/>
    <property type="project" value="UniProtKB-KW"/>
</dbReference>